<dbReference type="GO" id="GO:0006401">
    <property type="term" value="P:RNA catabolic process"/>
    <property type="evidence" value="ECO:0007669"/>
    <property type="project" value="UniProtKB-UniRule"/>
</dbReference>
<feature type="domain" description="Helicase ATP-binding" evidence="8">
    <location>
        <begin position="35"/>
        <end position="208"/>
    </location>
</feature>
<dbReference type="CDD" id="cd18787">
    <property type="entry name" value="SF2_C_DEAD"/>
    <property type="match status" value="1"/>
</dbReference>
<dbReference type="GO" id="GO:0005829">
    <property type="term" value="C:cytosol"/>
    <property type="evidence" value="ECO:0007669"/>
    <property type="project" value="TreeGrafter"/>
</dbReference>
<dbReference type="InterPro" id="IPR014014">
    <property type="entry name" value="RNA_helicase_DEAD_Q_motif"/>
</dbReference>
<dbReference type="CDD" id="cd00268">
    <property type="entry name" value="DEADc"/>
    <property type="match status" value="1"/>
</dbReference>
<keyword evidence="5" id="KW-0694">RNA-binding</keyword>
<organism evidence="11 12">
    <name type="scientific">Lederbergia citrea</name>
    <dbReference type="NCBI Taxonomy" id="2833581"/>
    <lineage>
        <taxon>Bacteria</taxon>
        <taxon>Bacillati</taxon>
        <taxon>Bacillota</taxon>
        <taxon>Bacilli</taxon>
        <taxon>Bacillales</taxon>
        <taxon>Bacillaceae</taxon>
        <taxon>Lederbergia</taxon>
    </lineage>
</organism>
<accession>A0A942UME3</accession>
<comment type="similarity">
    <text evidence="5">Belongs to the DEAD box helicase family. CshB subfamily.</text>
</comment>
<feature type="domain" description="DEAD-box RNA helicase Q" evidence="10">
    <location>
        <begin position="4"/>
        <end position="32"/>
    </location>
</feature>
<evidence type="ECO:0000256" key="6">
    <source>
        <dbReference type="PROSITE-ProRule" id="PRU00552"/>
    </source>
</evidence>
<feature type="compositionally biased region" description="Basic and acidic residues" evidence="7">
    <location>
        <begin position="416"/>
        <end position="426"/>
    </location>
</feature>
<dbReference type="PROSITE" id="PS51192">
    <property type="entry name" value="HELICASE_ATP_BIND_1"/>
    <property type="match status" value="1"/>
</dbReference>
<dbReference type="GO" id="GO:0009409">
    <property type="term" value="P:response to cold"/>
    <property type="evidence" value="ECO:0007669"/>
    <property type="project" value="InterPro"/>
</dbReference>
<dbReference type="EC" id="3.6.4.13" evidence="5"/>
<comment type="subcellular location">
    <subcellularLocation>
        <location evidence="5">Cytoplasm</location>
    </subcellularLocation>
</comment>
<keyword evidence="5" id="KW-0963">Cytoplasm</keyword>
<keyword evidence="1 5" id="KW-0547">Nucleotide-binding</keyword>
<dbReference type="PANTHER" id="PTHR47963">
    <property type="entry name" value="DEAD-BOX ATP-DEPENDENT RNA HELICASE 47, MITOCHONDRIAL"/>
    <property type="match status" value="1"/>
</dbReference>
<dbReference type="InterPro" id="IPR001650">
    <property type="entry name" value="Helicase_C-like"/>
</dbReference>
<dbReference type="EMBL" id="JAGYPN010000001">
    <property type="protein sequence ID" value="MBS4222457.1"/>
    <property type="molecule type" value="Genomic_DNA"/>
</dbReference>
<keyword evidence="12" id="KW-1185">Reference proteome</keyword>
<dbReference type="GO" id="GO:0005840">
    <property type="term" value="C:ribosome"/>
    <property type="evidence" value="ECO:0007669"/>
    <property type="project" value="TreeGrafter"/>
</dbReference>
<dbReference type="GO" id="GO:0005524">
    <property type="term" value="F:ATP binding"/>
    <property type="evidence" value="ECO:0007669"/>
    <property type="project" value="UniProtKB-UniRule"/>
</dbReference>
<dbReference type="Pfam" id="PF00271">
    <property type="entry name" value="Helicase_C"/>
    <property type="match status" value="1"/>
</dbReference>
<protein>
    <recommendedName>
        <fullName evidence="5">DEAD-box ATP-dependent RNA helicase CshB</fullName>
        <ecNumber evidence="5">3.6.4.13</ecNumber>
    </recommendedName>
</protein>
<dbReference type="GO" id="GO:0003724">
    <property type="term" value="F:RNA helicase activity"/>
    <property type="evidence" value="ECO:0007669"/>
    <property type="project" value="UniProtKB-UniRule"/>
</dbReference>
<dbReference type="AlphaFoldDB" id="A0A942UME3"/>
<feature type="compositionally biased region" description="Basic residues" evidence="7">
    <location>
        <begin position="427"/>
        <end position="441"/>
    </location>
</feature>
<feature type="short sequence motif" description="Q motif" evidence="6">
    <location>
        <begin position="4"/>
        <end position="32"/>
    </location>
</feature>
<reference evidence="11 12" key="1">
    <citation type="submission" date="2021-05" db="EMBL/GenBank/DDBJ databases">
        <title>Novel Bacillus species.</title>
        <authorList>
            <person name="Liu G."/>
        </authorList>
    </citation>
    <scope>NUCLEOTIDE SEQUENCE [LARGE SCALE GENOMIC DNA]</scope>
    <source>
        <strain evidence="11 12">FJAT-49682</strain>
    </source>
</reference>
<dbReference type="Proteomes" id="UP000676456">
    <property type="component" value="Unassembled WGS sequence"/>
</dbReference>
<comment type="catalytic activity">
    <reaction evidence="5">
        <text>ATP + H2O = ADP + phosphate + H(+)</text>
        <dbReference type="Rhea" id="RHEA:13065"/>
        <dbReference type="ChEBI" id="CHEBI:15377"/>
        <dbReference type="ChEBI" id="CHEBI:15378"/>
        <dbReference type="ChEBI" id="CHEBI:30616"/>
        <dbReference type="ChEBI" id="CHEBI:43474"/>
        <dbReference type="ChEBI" id="CHEBI:456216"/>
        <dbReference type="EC" id="3.6.4.13"/>
    </reaction>
</comment>
<dbReference type="InterPro" id="IPR030881">
    <property type="entry name" value="CshB"/>
</dbReference>
<dbReference type="SUPFAM" id="SSF52540">
    <property type="entry name" value="P-loop containing nucleoside triphosphate hydrolases"/>
    <property type="match status" value="1"/>
</dbReference>
<dbReference type="InterPro" id="IPR011545">
    <property type="entry name" value="DEAD/DEAH_box_helicase_dom"/>
</dbReference>
<sequence length="441" mass="50887">MAEHKFNRFNFKPFINMAIEELRFQEPTEIQEKMMPLILKGESAIGQSQTGTGKTHAYLLPMLEAINPDLQQVQGVITAPTRELANQIYHEILKITKHEEPNRISARCYIGGTDKQRDIGKLKQQPHIVVGTPGRINDLVREQALFVHTAEMLVVDEADLMLDMGFLQDVDQIAGKMPKDLQILVFSATIPEKLKPFLKKYMENPKFEHVQPKQISAENIEHILVPLRSREKVAVLSEMLQAYNPYLAIVFVNTKQMADKVADQLIERGLKVGRIHGDLSPRDRKKMMKQIRDLEYQYIVATDLAARGIDIEGVSHIINFELPRDLDFYIHRSGRTARAGNKGLAVTIYEPADEDSLVRLEKMGIEFSYLDLQKGNWVEVTDRNRRKNRTKTINEAEIKARKFVRKPAKVKPGYKKKMEAEREQIKKRERRLNSRNKNQKK</sequence>
<dbReference type="InterPro" id="IPR014001">
    <property type="entry name" value="Helicase_ATP-bd"/>
</dbReference>
<dbReference type="RefSeq" id="WP_213097406.1">
    <property type="nucleotide sequence ID" value="NZ_JAGYPN010000001.1"/>
</dbReference>
<evidence type="ECO:0000256" key="4">
    <source>
        <dbReference type="ARBA" id="ARBA00022840"/>
    </source>
</evidence>
<dbReference type="PROSITE" id="PS51195">
    <property type="entry name" value="Q_MOTIF"/>
    <property type="match status" value="1"/>
</dbReference>
<dbReference type="SMART" id="SM00487">
    <property type="entry name" value="DEXDc"/>
    <property type="match status" value="1"/>
</dbReference>
<evidence type="ECO:0000259" key="8">
    <source>
        <dbReference type="PROSITE" id="PS51192"/>
    </source>
</evidence>
<dbReference type="InterPro" id="IPR050547">
    <property type="entry name" value="DEAD_box_RNA_helicases"/>
</dbReference>
<comment type="caution">
    <text evidence="11">The sequence shown here is derived from an EMBL/GenBank/DDBJ whole genome shotgun (WGS) entry which is preliminary data.</text>
</comment>
<dbReference type="PROSITE" id="PS51194">
    <property type="entry name" value="HELICASE_CTER"/>
    <property type="match status" value="1"/>
</dbReference>
<evidence type="ECO:0000313" key="11">
    <source>
        <dbReference type="EMBL" id="MBS4222457.1"/>
    </source>
</evidence>
<gene>
    <name evidence="5" type="primary">cshB</name>
    <name evidence="11" type="ORF">KHA91_06750</name>
</gene>
<keyword evidence="5" id="KW-0346">Stress response</keyword>
<dbReference type="SMART" id="SM00490">
    <property type="entry name" value="HELICc"/>
    <property type="match status" value="1"/>
</dbReference>
<dbReference type="Gene3D" id="3.40.50.300">
    <property type="entry name" value="P-loop containing nucleotide triphosphate hydrolases"/>
    <property type="match status" value="2"/>
</dbReference>
<name>A0A942UME3_9BACI</name>
<evidence type="ECO:0000256" key="7">
    <source>
        <dbReference type="SAM" id="MobiDB-lite"/>
    </source>
</evidence>
<dbReference type="HAMAP" id="MF_01494">
    <property type="entry name" value="DEAD_helicase_CshB"/>
    <property type="match status" value="1"/>
</dbReference>
<keyword evidence="4 5" id="KW-0067">ATP-binding</keyword>
<feature type="region of interest" description="Disordered" evidence="7">
    <location>
        <begin position="407"/>
        <end position="441"/>
    </location>
</feature>
<dbReference type="Pfam" id="PF00270">
    <property type="entry name" value="DEAD"/>
    <property type="match status" value="1"/>
</dbReference>
<evidence type="ECO:0000256" key="1">
    <source>
        <dbReference type="ARBA" id="ARBA00022741"/>
    </source>
</evidence>
<evidence type="ECO:0000256" key="3">
    <source>
        <dbReference type="ARBA" id="ARBA00022806"/>
    </source>
</evidence>
<evidence type="ECO:0000259" key="10">
    <source>
        <dbReference type="PROSITE" id="PS51195"/>
    </source>
</evidence>
<comment type="function">
    <text evidence="5">Probable DEAD-box RNA helicase. May work in conjunction with the cold shock proteins to ensure proper initiation of transcription at low and optimal temperatures.</text>
</comment>
<evidence type="ECO:0000256" key="2">
    <source>
        <dbReference type="ARBA" id="ARBA00022801"/>
    </source>
</evidence>
<proteinExistence type="inferred from homology"/>
<dbReference type="PANTHER" id="PTHR47963:SF1">
    <property type="entry name" value="DEAD-BOX ATP-DEPENDENT RNA HELICASE CSHB"/>
    <property type="match status" value="1"/>
</dbReference>
<keyword evidence="2 5" id="KW-0378">Hydrolase</keyword>
<dbReference type="InterPro" id="IPR044742">
    <property type="entry name" value="DEAD/DEAH_RhlB"/>
</dbReference>
<evidence type="ECO:0000256" key="5">
    <source>
        <dbReference type="HAMAP-Rule" id="MF_01494"/>
    </source>
</evidence>
<feature type="domain" description="Helicase C-terminal" evidence="9">
    <location>
        <begin position="219"/>
        <end position="386"/>
    </location>
</feature>
<dbReference type="GO" id="GO:0033592">
    <property type="term" value="F:RNA strand annealing activity"/>
    <property type="evidence" value="ECO:0007669"/>
    <property type="project" value="TreeGrafter"/>
</dbReference>
<evidence type="ECO:0000313" key="12">
    <source>
        <dbReference type="Proteomes" id="UP000676456"/>
    </source>
</evidence>
<evidence type="ECO:0000259" key="9">
    <source>
        <dbReference type="PROSITE" id="PS51194"/>
    </source>
</evidence>
<dbReference type="InterPro" id="IPR027417">
    <property type="entry name" value="P-loop_NTPase"/>
</dbReference>
<dbReference type="GO" id="GO:0016787">
    <property type="term" value="F:hydrolase activity"/>
    <property type="evidence" value="ECO:0007669"/>
    <property type="project" value="UniProtKB-KW"/>
</dbReference>
<keyword evidence="3 5" id="KW-0347">Helicase</keyword>